<dbReference type="PANTHER" id="PTHR11133:SF22">
    <property type="entry name" value="ALPHA-AMINOADIPIC SEMIALDEHYDE SYNTHASE, MITOCHONDRIAL"/>
    <property type="match status" value="1"/>
</dbReference>
<dbReference type="GO" id="GO:0005737">
    <property type="term" value="C:cytoplasm"/>
    <property type="evidence" value="ECO:0007669"/>
    <property type="project" value="TreeGrafter"/>
</dbReference>
<dbReference type="InterPro" id="IPR051168">
    <property type="entry name" value="AASS"/>
</dbReference>
<dbReference type="InterPro" id="IPR032095">
    <property type="entry name" value="Sacchrp_dh-like_C"/>
</dbReference>
<feature type="domain" description="Saccharopine dehydrogenase-like C-terminal" evidence="3">
    <location>
        <begin position="58"/>
        <end position="98"/>
    </location>
</feature>
<evidence type="ECO:0000256" key="1">
    <source>
        <dbReference type="ARBA" id="ARBA00023002"/>
    </source>
</evidence>
<feature type="non-terminal residue" evidence="4">
    <location>
        <position position="1"/>
    </location>
</feature>
<dbReference type="InterPro" id="IPR005097">
    <property type="entry name" value="Sacchrp_dh_NADP-bd"/>
</dbReference>
<sequence>REVDIVVSLLPYSLHSNIASECIKNKVNMVTASYCAPPLAALSEDAKNAGIVILNEVGLDPGIDHLLAMECFDEIHSKGGKVESFRSYCGGLPAPEAS</sequence>
<dbReference type="GO" id="GO:0019878">
    <property type="term" value="P:lysine biosynthetic process via aminoadipic acid"/>
    <property type="evidence" value="ECO:0007669"/>
    <property type="project" value="TreeGrafter"/>
</dbReference>
<evidence type="ECO:0000313" key="4">
    <source>
        <dbReference type="EMBL" id="CAG7716404.1"/>
    </source>
</evidence>
<keyword evidence="1" id="KW-0560">Oxidoreductase</keyword>
<evidence type="ECO:0000313" key="5">
    <source>
        <dbReference type="Proteomes" id="UP000708208"/>
    </source>
</evidence>
<accession>A0A8J2NVQ7</accession>
<organism evidence="4 5">
    <name type="scientific">Allacma fusca</name>
    <dbReference type="NCBI Taxonomy" id="39272"/>
    <lineage>
        <taxon>Eukaryota</taxon>
        <taxon>Metazoa</taxon>
        <taxon>Ecdysozoa</taxon>
        <taxon>Arthropoda</taxon>
        <taxon>Hexapoda</taxon>
        <taxon>Collembola</taxon>
        <taxon>Symphypleona</taxon>
        <taxon>Sminthuridae</taxon>
        <taxon>Allacma</taxon>
    </lineage>
</organism>
<feature type="domain" description="Saccharopine dehydrogenase NADP binding" evidence="2">
    <location>
        <begin position="2"/>
        <end position="54"/>
    </location>
</feature>
<name>A0A8J2NVQ7_9HEXA</name>
<reference evidence="4" key="1">
    <citation type="submission" date="2021-06" db="EMBL/GenBank/DDBJ databases">
        <authorList>
            <person name="Hodson N. C."/>
            <person name="Mongue J. A."/>
            <person name="Jaron S. K."/>
        </authorList>
    </citation>
    <scope>NUCLEOTIDE SEQUENCE</scope>
</reference>
<keyword evidence="5" id="KW-1185">Reference proteome</keyword>
<protein>
    <recommendedName>
        <fullName evidence="6">Alpha-aminoadipic semialdehyde synthase</fullName>
    </recommendedName>
</protein>
<dbReference type="GO" id="GO:0004753">
    <property type="term" value="F:saccharopine dehydrogenase activity"/>
    <property type="evidence" value="ECO:0007669"/>
    <property type="project" value="TreeGrafter"/>
</dbReference>
<dbReference type="AlphaFoldDB" id="A0A8J2NVQ7"/>
<evidence type="ECO:0008006" key="6">
    <source>
        <dbReference type="Google" id="ProtNLM"/>
    </source>
</evidence>
<comment type="caution">
    <text evidence="4">The sequence shown here is derived from an EMBL/GenBank/DDBJ whole genome shotgun (WGS) entry which is preliminary data.</text>
</comment>
<evidence type="ECO:0000259" key="3">
    <source>
        <dbReference type="Pfam" id="PF16653"/>
    </source>
</evidence>
<dbReference type="Proteomes" id="UP000708208">
    <property type="component" value="Unassembled WGS sequence"/>
</dbReference>
<dbReference type="PANTHER" id="PTHR11133">
    <property type="entry name" value="SACCHAROPINE DEHYDROGENASE"/>
    <property type="match status" value="1"/>
</dbReference>
<dbReference type="Pfam" id="PF16653">
    <property type="entry name" value="Sacchrp_dh_C"/>
    <property type="match status" value="1"/>
</dbReference>
<dbReference type="Pfam" id="PF03435">
    <property type="entry name" value="Sacchrp_dh_NADP"/>
    <property type="match status" value="1"/>
</dbReference>
<dbReference type="EMBL" id="CAJVCH010038298">
    <property type="protein sequence ID" value="CAG7716404.1"/>
    <property type="molecule type" value="Genomic_DNA"/>
</dbReference>
<feature type="non-terminal residue" evidence="4">
    <location>
        <position position="98"/>
    </location>
</feature>
<gene>
    <name evidence="4" type="ORF">AFUS01_LOCUS5917</name>
</gene>
<proteinExistence type="predicted"/>
<dbReference type="OrthoDB" id="10059875at2759"/>
<evidence type="ECO:0000259" key="2">
    <source>
        <dbReference type="Pfam" id="PF03435"/>
    </source>
</evidence>